<evidence type="ECO:0000313" key="7">
    <source>
        <dbReference type="EMBL" id="RDY21746.1"/>
    </source>
</evidence>
<evidence type="ECO:0000256" key="5">
    <source>
        <dbReference type="ARBA" id="ARBA00023136"/>
    </source>
</evidence>
<feature type="transmembrane region" description="Helical" evidence="6">
    <location>
        <begin position="293"/>
        <end position="310"/>
    </location>
</feature>
<keyword evidence="4 6" id="KW-1133">Transmembrane helix</keyword>
<feature type="transmembrane region" description="Helical" evidence="6">
    <location>
        <begin position="120"/>
        <end position="141"/>
    </location>
</feature>
<proteinExistence type="predicted"/>
<evidence type="ECO:0000313" key="9">
    <source>
        <dbReference type="Proteomes" id="UP000093352"/>
    </source>
</evidence>
<dbReference type="Proteomes" id="UP000319424">
    <property type="component" value="Unassembled WGS sequence"/>
</dbReference>
<dbReference type="EMBL" id="MBEW02000004">
    <property type="protein sequence ID" value="RDY21746.1"/>
    <property type="molecule type" value="Genomic_DNA"/>
</dbReference>
<dbReference type="GO" id="GO:0005886">
    <property type="term" value="C:plasma membrane"/>
    <property type="evidence" value="ECO:0007669"/>
    <property type="project" value="UniProtKB-SubCell"/>
</dbReference>
<dbReference type="GO" id="GO:0022857">
    <property type="term" value="F:transmembrane transporter activity"/>
    <property type="evidence" value="ECO:0007669"/>
    <property type="project" value="InterPro"/>
</dbReference>
<dbReference type="OrthoDB" id="1765588at2"/>
<dbReference type="InterPro" id="IPR001851">
    <property type="entry name" value="ABC_transp_permease"/>
</dbReference>
<feature type="transmembrane region" description="Helical" evidence="6">
    <location>
        <begin position="90"/>
        <end position="113"/>
    </location>
</feature>
<dbReference type="PANTHER" id="PTHR32196">
    <property type="entry name" value="ABC TRANSPORTER PERMEASE PROTEIN YPHD-RELATED-RELATED"/>
    <property type="match status" value="1"/>
</dbReference>
<dbReference type="Pfam" id="PF02653">
    <property type="entry name" value="BPD_transp_2"/>
    <property type="match status" value="1"/>
</dbReference>
<evidence type="ECO:0000256" key="3">
    <source>
        <dbReference type="ARBA" id="ARBA00022692"/>
    </source>
</evidence>
<evidence type="ECO:0000256" key="4">
    <source>
        <dbReference type="ARBA" id="ARBA00022989"/>
    </source>
</evidence>
<evidence type="ECO:0000256" key="2">
    <source>
        <dbReference type="ARBA" id="ARBA00022475"/>
    </source>
</evidence>
<dbReference type="Proteomes" id="UP000093352">
    <property type="component" value="Unassembled WGS sequence"/>
</dbReference>
<dbReference type="STRING" id="1871336.BBG48_02495"/>
<protein>
    <submittedName>
        <fullName evidence="7">ABC transporter permease</fullName>
    </submittedName>
</protein>
<feature type="transmembrane region" description="Helical" evidence="6">
    <location>
        <begin position="161"/>
        <end position="181"/>
    </location>
</feature>
<dbReference type="RefSeq" id="WP_068912520.1">
    <property type="nucleotide sequence ID" value="NZ_MBEW02000004.1"/>
</dbReference>
<dbReference type="AlphaFoldDB" id="A0A371IMT8"/>
<keyword evidence="9" id="KW-1185">Reference proteome</keyword>
<feature type="transmembrane region" description="Helical" evidence="6">
    <location>
        <begin position="50"/>
        <end position="70"/>
    </location>
</feature>
<evidence type="ECO:0000256" key="6">
    <source>
        <dbReference type="SAM" id="Phobius"/>
    </source>
</evidence>
<keyword evidence="5 6" id="KW-0472">Membrane</keyword>
<reference evidence="8 10" key="3">
    <citation type="submission" date="2019-07" db="EMBL/GenBank/DDBJ databases">
        <title>Criibacterium bergeronii gen. nov., sp. nov. isolated from human clinical samples.</title>
        <authorList>
            <person name="Maheux A.F."/>
            <person name="Boudreau D.K."/>
            <person name="Berube E."/>
            <person name="Brodeur S."/>
            <person name="Bernard K.A."/>
            <person name="Abed J.Y."/>
            <person name="Ducrey E."/>
            <person name="Guay E.F."/>
            <person name="Raymond F."/>
            <person name="Corbeil J."/>
            <person name="Domingo M.-C."/>
            <person name="Roy P.H."/>
            <person name="Boissinot M."/>
            <person name="Tocheva E.I."/>
            <person name="Omar R.F."/>
        </authorList>
    </citation>
    <scope>NUCLEOTIDE SEQUENCE [LARGE SCALE GENOMIC DNA]</scope>
    <source>
        <strain evidence="8 10">CCRI-24246</strain>
    </source>
</reference>
<feature type="transmembrane region" description="Helical" evidence="6">
    <location>
        <begin position="244"/>
        <end position="263"/>
    </location>
</feature>
<keyword evidence="3 6" id="KW-0812">Transmembrane</keyword>
<dbReference type="EMBL" id="VJXW01000008">
    <property type="protein sequence ID" value="TRW26037.1"/>
    <property type="molecule type" value="Genomic_DNA"/>
</dbReference>
<sequence length="320" mass="33985">MNTNDLKNKFGSVNKYLNIVSLIVLIIVFLFLNPNFLAMNNITNILTDTAPLLLMAIGITFVLLLGSIDLSTGSICTCTCVITGLYIGDYGLMVLIPVVAFGLFAGLVNGLVFTKLKVPSFIATLCTSAIFKCFALILSGGRPKGIPIKQWGVLAWSKFKLGVIPIYFIIAIIILLICYFIEKRTVLGRSIFACGANEPAAKMMGLKIEKAKLYAFVICGVLSALSGFFYAVKLRSSLPAIGDPLGLLCIAAVALGGTSLAGGSGSVLKSLIGVLLVIVIQSGLNVIGVGAFWQQIVFGSLVIIAIFMSSDKINTDIIVK</sequence>
<comment type="caution">
    <text evidence="7">The sequence shown here is derived from an EMBL/GenBank/DDBJ whole genome shotgun (WGS) entry which is preliminary data.</text>
</comment>
<feature type="transmembrane region" description="Helical" evidence="6">
    <location>
        <begin position="16"/>
        <end position="38"/>
    </location>
</feature>
<gene>
    <name evidence="7" type="ORF">BBG48_002660</name>
    <name evidence="8" type="ORF">FL857_06350</name>
</gene>
<comment type="subcellular location">
    <subcellularLocation>
        <location evidence="1">Cell membrane</location>
        <topology evidence="1">Multi-pass membrane protein</topology>
    </subcellularLocation>
</comment>
<organism evidence="7 9">
    <name type="scientific">Criibacterium bergeronii</name>
    <dbReference type="NCBI Taxonomy" id="1871336"/>
    <lineage>
        <taxon>Bacteria</taxon>
        <taxon>Bacillati</taxon>
        <taxon>Bacillota</taxon>
        <taxon>Clostridia</taxon>
        <taxon>Peptostreptococcales</taxon>
        <taxon>Filifactoraceae</taxon>
        <taxon>Criibacterium</taxon>
    </lineage>
</organism>
<evidence type="ECO:0000313" key="10">
    <source>
        <dbReference type="Proteomes" id="UP000319424"/>
    </source>
</evidence>
<dbReference type="CDD" id="cd06579">
    <property type="entry name" value="TM_PBP1_transp_AraH_like"/>
    <property type="match status" value="1"/>
</dbReference>
<evidence type="ECO:0000313" key="8">
    <source>
        <dbReference type="EMBL" id="TRW26037.1"/>
    </source>
</evidence>
<evidence type="ECO:0000256" key="1">
    <source>
        <dbReference type="ARBA" id="ARBA00004651"/>
    </source>
</evidence>
<accession>A0A371IMT8</accession>
<feature type="transmembrane region" description="Helical" evidence="6">
    <location>
        <begin position="213"/>
        <end position="232"/>
    </location>
</feature>
<keyword evidence="2" id="KW-1003">Cell membrane</keyword>
<reference evidence="7" key="2">
    <citation type="submission" date="2018-07" db="EMBL/GenBank/DDBJ databases">
        <authorList>
            <person name="Quirk P.G."/>
            <person name="Krulwich T.A."/>
        </authorList>
    </citation>
    <scope>NUCLEOTIDE SEQUENCE</scope>
    <source>
        <strain evidence="7">CCRI-22567</strain>
    </source>
</reference>
<reference evidence="7 9" key="1">
    <citation type="journal article" date="2016" name="Genome Announc.">
        <title>Draft Genome Sequence of Criibacterium bergeronii gen. nov., sp. nov., Strain CCRI-22567T, Isolated from a Vaginal Sample from a Woman with Bacterial Vaginosis.</title>
        <authorList>
            <person name="Maheux A.F."/>
            <person name="Berube E."/>
            <person name="Boudreau D.K."/>
            <person name="Raymond F."/>
            <person name="Corbeil J."/>
            <person name="Roy P.H."/>
            <person name="Boissinot M."/>
            <person name="Omar R.F."/>
        </authorList>
    </citation>
    <scope>NUCLEOTIDE SEQUENCE [LARGE SCALE GENOMIC DNA]</scope>
    <source>
        <strain evidence="7 9">CCRI-22567</strain>
    </source>
</reference>
<name>A0A371IMT8_9FIRM</name>